<proteinExistence type="predicted"/>
<dbReference type="CDD" id="cd00118">
    <property type="entry name" value="LysM"/>
    <property type="match status" value="1"/>
</dbReference>
<dbReference type="InterPro" id="IPR008861">
    <property type="entry name" value="GpX-like"/>
</dbReference>
<evidence type="ECO:0000313" key="2">
    <source>
        <dbReference type="Proteomes" id="UP000269001"/>
    </source>
</evidence>
<keyword evidence="2" id="KW-1185">Reference proteome</keyword>
<protein>
    <submittedName>
        <fullName evidence="1">Phage tail protein</fullName>
    </submittedName>
</protein>
<accession>A0A3A8EWY4</accession>
<dbReference type="InterPro" id="IPR036779">
    <property type="entry name" value="LysM_dom_sf"/>
</dbReference>
<dbReference type="Pfam" id="PF05489">
    <property type="entry name" value="Phage_tail_X"/>
    <property type="match status" value="1"/>
</dbReference>
<dbReference type="AlphaFoldDB" id="A0A3A8EWY4"/>
<name>A0A3A8EWY4_9GAMM</name>
<sequence>MAVYRTKDGDTVDSIAYKYYGSTSNKLVENIFEANHRLSDYPPVLPEGLLIELPEQSQTTMITTKKVKLWD</sequence>
<gene>
    <name evidence="1" type="ORF">D7V21_09400</name>
</gene>
<comment type="caution">
    <text evidence="1">The sequence shown here is derived from an EMBL/GenBank/DDBJ whole genome shotgun (WGS) entry which is preliminary data.</text>
</comment>
<dbReference type="EMBL" id="RAXU01000010">
    <property type="protein sequence ID" value="RKG33381.1"/>
    <property type="molecule type" value="Genomic_DNA"/>
</dbReference>
<organism evidence="1 2">
    <name type="scientific">Acinetobacter guerrae</name>
    <dbReference type="NCBI Taxonomy" id="1843371"/>
    <lineage>
        <taxon>Bacteria</taxon>
        <taxon>Pseudomonadati</taxon>
        <taxon>Pseudomonadota</taxon>
        <taxon>Gammaproteobacteria</taxon>
        <taxon>Moraxellales</taxon>
        <taxon>Moraxellaceae</taxon>
        <taxon>Acinetobacter</taxon>
    </lineage>
</organism>
<dbReference type="Proteomes" id="UP000269001">
    <property type="component" value="Unassembled WGS sequence"/>
</dbReference>
<reference evidence="1 2" key="1">
    <citation type="submission" date="2018-09" db="EMBL/GenBank/DDBJ databases">
        <title>The draft genome of Acinetobacter spp. strains.</title>
        <authorList>
            <person name="Qin J."/>
            <person name="Feng Y."/>
            <person name="Zong Z."/>
        </authorList>
    </citation>
    <scope>NUCLEOTIDE SEQUENCE [LARGE SCALE GENOMIC DNA]</scope>
    <source>
        <strain evidence="1 2">WCHAc060096</strain>
    </source>
</reference>
<dbReference type="InterPro" id="IPR018392">
    <property type="entry name" value="LysM"/>
</dbReference>
<dbReference type="RefSeq" id="WP_120370245.1">
    <property type="nucleotide sequence ID" value="NZ_RAXU01000010.1"/>
</dbReference>
<evidence type="ECO:0000313" key="1">
    <source>
        <dbReference type="EMBL" id="RKG33381.1"/>
    </source>
</evidence>
<dbReference type="Gene3D" id="3.10.350.10">
    <property type="entry name" value="LysM domain"/>
    <property type="match status" value="1"/>
</dbReference>